<feature type="domain" description="Endonuclease/exonuclease/phosphatase" evidence="1">
    <location>
        <begin position="1"/>
        <end position="231"/>
    </location>
</feature>
<dbReference type="Proteomes" id="UP000013893">
    <property type="component" value="Chromosome"/>
</dbReference>
<proteinExistence type="predicted"/>
<evidence type="ECO:0000259" key="1">
    <source>
        <dbReference type="Pfam" id="PF03372"/>
    </source>
</evidence>
<dbReference type="SUPFAM" id="SSF56219">
    <property type="entry name" value="DNase I-like"/>
    <property type="match status" value="1"/>
</dbReference>
<dbReference type="GO" id="GO:0016020">
    <property type="term" value="C:membrane"/>
    <property type="evidence" value="ECO:0007669"/>
    <property type="project" value="GOC"/>
</dbReference>
<keyword evidence="3" id="KW-1185">Reference proteome</keyword>
<reference evidence="2 3" key="1">
    <citation type="journal article" date="2013" name="Nat. Biotechnol.">
        <title>Genome sequences of rare, uncultured bacteria obtained by differential coverage binning of multiple metagenomes.</title>
        <authorList>
            <person name="Albertsen M."/>
            <person name="Hugenholtz P."/>
            <person name="Skarshewski A."/>
            <person name="Nielsen K.L."/>
            <person name="Tyson G.W."/>
            <person name="Nielsen P.H."/>
        </authorList>
    </citation>
    <scope>NUCLEOTIDE SEQUENCE [LARGE SCALE GENOMIC DNA]</scope>
    <source>
        <strain evidence="2">TM71</strain>
    </source>
</reference>
<dbReference type="InterPro" id="IPR051916">
    <property type="entry name" value="GPI-anchor_lipid_remodeler"/>
</dbReference>
<dbReference type="InterPro" id="IPR005135">
    <property type="entry name" value="Endo/exonuclease/phosphatase"/>
</dbReference>
<sequence length="241" mass="27315">MSLNMWQGRLERVLLKHLENSGVDFACMQEAVDYDGQSLGLITSYQKVGKSLGLHEQFFSKLISSKLGDKELAFGNAIYSNIPFMQTSTVFTRGEYKNDFNFDEDDYNIRAFQHVQVVIGGKKLNILNHHGHHIDSHKLGDEETMRQVKQLCDYIKGLDGSVILCGDFNLAPESESIKLIDSCLDNLSVKHSLKTTRSKLTYKNEVCDYIFASSDIKVNSFMMDETIISDHNALILDFDLV</sequence>
<dbReference type="EMBL" id="CP005957">
    <property type="protein sequence ID" value="AGL62173.1"/>
    <property type="molecule type" value="Genomic_DNA"/>
</dbReference>
<gene>
    <name evidence="2" type="ORF">L336_0467</name>
</gene>
<dbReference type="InterPro" id="IPR036691">
    <property type="entry name" value="Endo/exonu/phosph_ase_sf"/>
</dbReference>
<dbReference type="GO" id="GO:0006506">
    <property type="term" value="P:GPI anchor biosynthetic process"/>
    <property type="evidence" value="ECO:0007669"/>
    <property type="project" value="TreeGrafter"/>
</dbReference>
<dbReference type="KEGG" id="saal:L336_0467"/>
<organism evidence="2 3">
    <name type="scientific">Candidatus Saccharimonas aalborgensis</name>
    <dbReference type="NCBI Taxonomy" id="1332188"/>
    <lineage>
        <taxon>Bacteria</taxon>
        <taxon>Candidatus Saccharimonadota</taxon>
        <taxon>Candidatus Saccharimonadia</taxon>
        <taxon>Candidatus Saccharimonadales</taxon>
        <taxon>Candidatus Saccharimonadaceae</taxon>
        <taxon>Candidatus Saccharimonas</taxon>
    </lineage>
</organism>
<evidence type="ECO:0000313" key="3">
    <source>
        <dbReference type="Proteomes" id="UP000013893"/>
    </source>
</evidence>
<dbReference type="HOGENOM" id="CLU_091007_0_0_0"/>
<name>R4PKU0_9BACT</name>
<dbReference type="PANTHER" id="PTHR14859:SF1">
    <property type="entry name" value="PGAP2-INTERACTING PROTEIN"/>
    <property type="match status" value="1"/>
</dbReference>
<dbReference type="AlphaFoldDB" id="R4PKU0"/>
<evidence type="ECO:0000313" key="2">
    <source>
        <dbReference type="EMBL" id="AGL62173.1"/>
    </source>
</evidence>
<dbReference type="Pfam" id="PF03372">
    <property type="entry name" value="Exo_endo_phos"/>
    <property type="match status" value="1"/>
</dbReference>
<accession>R4PKU0</accession>
<dbReference type="PANTHER" id="PTHR14859">
    <property type="entry name" value="CALCOFLUOR WHITE HYPERSENSITIVE PROTEIN PRECURSOR"/>
    <property type="match status" value="1"/>
</dbReference>
<dbReference type="GO" id="GO:0003824">
    <property type="term" value="F:catalytic activity"/>
    <property type="evidence" value="ECO:0007669"/>
    <property type="project" value="InterPro"/>
</dbReference>
<dbReference type="STRING" id="1332188.L336_0467"/>
<protein>
    <recommendedName>
        <fullName evidence="1">Endonuclease/exonuclease/phosphatase domain-containing protein</fullName>
    </recommendedName>
</protein>
<dbReference type="Gene3D" id="3.60.10.10">
    <property type="entry name" value="Endonuclease/exonuclease/phosphatase"/>
    <property type="match status" value="1"/>
</dbReference>